<dbReference type="AlphaFoldDB" id="A0A2A8CVT0"/>
<reference evidence="1 2" key="1">
    <citation type="submission" date="2017-10" db="EMBL/GenBank/DDBJ databases">
        <title>Draft genome of Longibacter Salinarum.</title>
        <authorList>
            <person name="Goh K.M."/>
            <person name="Shamsir M.S."/>
            <person name="Lim S.W."/>
        </authorList>
    </citation>
    <scope>NUCLEOTIDE SEQUENCE [LARGE SCALE GENOMIC DNA]</scope>
    <source>
        <strain evidence="1 2">KCTC 52045</strain>
    </source>
</reference>
<dbReference type="Proteomes" id="UP000220102">
    <property type="component" value="Unassembled WGS sequence"/>
</dbReference>
<keyword evidence="2" id="KW-1185">Reference proteome</keyword>
<evidence type="ECO:0000313" key="2">
    <source>
        <dbReference type="Proteomes" id="UP000220102"/>
    </source>
</evidence>
<organism evidence="1 2">
    <name type="scientific">Longibacter salinarum</name>
    <dbReference type="NCBI Taxonomy" id="1850348"/>
    <lineage>
        <taxon>Bacteria</taxon>
        <taxon>Pseudomonadati</taxon>
        <taxon>Rhodothermota</taxon>
        <taxon>Rhodothermia</taxon>
        <taxon>Rhodothermales</taxon>
        <taxon>Salisaetaceae</taxon>
        <taxon>Longibacter</taxon>
    </lineage>
</organism>
<accession>A0A2A8CVT0</accession>
<gene>
    <name evidence="1" type="ORF">CRI94_11825</name>
</gene>
<proteinExistence type="predicted"/>
<protein>
    <submittedName>
        <fullName evidence="1">Uncharacterized protein</fullName>
    </submittedName>
</protein>
<sequence>MVQAVKSIESKCESIRALSPAKFVMVAMDTDIEEGIAFLKKYGSWDEVSVGSFYRNQPMMRHVNTLEVLGVPGALCKRTPTRTLGRERRRGRIRSG</sequence>
<comment type="caution">
    <text evidence="1">The sequence shown here is derived from an EMBL/GenBank/DDBJ whole genome shotgun (WGS) entry which is preliminary data.</text>
</comment>
<dbReference type="EMBL" id="PDEQ01000006">
    <property type="protein sequence ID" value="PEN12710.1"/>
    <property type="molecule type" value="Genomic_DNA"/>
</dbReference>
<name>A0A2A8CVT0_9BACT</name>
<evidence type="ECO:0000313" key="1">
    <source>
        <dbReference type="EMBL" id="PEN12710.1"/>
    </source>
</evidence>
<dbReference type="RefSeq" id="WP_098076004.1">
    <property type="nucleotide sequence ID" value="NZ_PDEQ01000006.1"/>
</dbReference>